<dbReference type="Gene3D" id="2.70.98.40">
    <property type="entry name" value="Glycoside hydrolase, family 65, N-terminal domain"/>
    <property type="match status" value="1"/>
</dbReference>
<evidence type="ECO:0000313" key="8">
    <source>
        <dbReference type="Proteomes" id="UP000254060"/>
    </source>
</evidence>
<dbReference type="NCBIfam" id="NF010380">
    <property type="entry name" value="PRK13807.1"/>
    <property type="match status" value="1"/>
</dbReference>
<dbReference type="STRING" id="1397694.GCA_000702585_02738"/>
<dbReference type="PIRSF" id="PIRSF036289">
    <property type="entry name" value="Glycosyl_hydrolase_malt_phosph"/>
    <property type="match status" value="1"/>
</dbReference>
<dbReference type="Pfam" id="PF03633">
    <property type="entry name" value="Glyco_hydro_65C"/>
    <property type="match status" value="1"/>
</dbReference>
<feature type="domain" description="Glycoside hydrolase family 65 N-terminal" evidence="6">
    <location>
        <begin position="13"/>
        <end position="260"/>
    </location>
</feature>
<feature type="binding site" evidence="3">
    <location>
        <begin position="351"/>
        <end position="352"/>
    </location>
    <ligand>
        <name>substrate</name>
    </ligand>
</feature>
<dbReference type="Pfam" id="PF03636">
    <property type="entry name" value="Glyco_hydro_65N"/>
    <property type="match status" value="1"/>
</dbReference>
<evidence type="ECO:0000256" key="2">
    <source>
        <dbReference type="PIRSR" id="PIRSR036289-50"/>
    </source>
</evidence>
<reference evidence="7 8" key="1">
    <citation type="submission" date="2018-06" db="EMBL/GenBank/DDBJ databases">
        <authorList>
            <consortium name="Pathogen Informatics"/>
            <person name="Doyle S."/>
        </authorList>
    </citation>
    <scope>NUCLEOTIDE SEQUENCE [LARGE SCALE GENOMIC DNA]</scope>
    <source>
        <strain evidence="7 8">NCTC13163</strain>
    </source>
</reference>
<dbReference type="AlphaFoldDB" id="A0A377FVL2"/>
<feature type="domain" description="Glycoside hydrolase family 65 C-terminal" evidence="5">
    <location>
        <begin position="691"/>
        <end position="752"/>
    </location>
</feature>
<feature type="binding site" evidence="3">
    <location>
        <begin position="594"/>
        <end position="595"/>
    </location>
    <ligand>
        <name>substrate</name>
    </ligand>
</feature>
<sequence>MKRLFAVDEWKVTEEGLHPKENRLAESITSLGNGHMGMRGNFEEDYSNDTHQGFYVAGVYYPDKTRVGWWKNGYPEYFAKVLNATNVIGLRVAINGTAVDLAKWDVKEFKRELDMQRGVLTRTFTLLNGTEETKVKVVRFFSIVDKEILAIRYNVTPINYEAKIEFTPYLDGDVVNEDSNYDEKFWLPVEHGVEERFGFVTTKTKKLDWHVTASMIADVEGARCEVLEATDLFVANKFTVTAPAGETATAYKYVSVVTNRDYEIDGLQSAGMQRVEAAFEKGFETLLAEQTDAWLARWEDADVRIDGDAEAQQGIRFNIFNMYQTYTGEDSRLNIGPKGFTGEKYGGATYWDTEAYCLHFYLATAKPEVSWNLLKYRHNQLPQAKENSVKNVGMEGALYPMVTMNGEECHNEWEITHEEIHRNGAIAHAIFNYTNFTGDKSYLGKYGLEVLVEISRYWASRVNFVPHKDVYMILGVTGPNEYDNNVNNNWYTNLIAAWTLEYTQEVYNYLKEAEPARLDELVATLGLSDEEIAKWNDIQTKMYYPKDDLVPDVFMQQDGFMDKEQILVKDLDPKHLPLNQNWSWDRILRSNFIKQADVLQGLYTFSDRFTLEQKQANFDFYEPRTVHESSLSPCVYSIIAAEVGYEDKAVELYQRSARLDLDNYNNDTEDGLHITSMVGSWMSIVHGFAGMRALDNELTFSPMIPKDWNGYSFNMLWRGHHLTISSTRDHVTIKQNGGTAVDIRVYGNVVTVPANEAVTVETVKA</sequence>
<feature type="active site" description="Proton donor" evidence="2">
    <location>
        <position position="481"/>
    </location>
</feature>
<evidence type="ECO:0000259" key="6">
    <source>
        <dbReference type="Pfam" id="PF03636"/>
    </source>
</evidence>
<dbReference type="InterPro" id="IPR005196">
    <property type="entry name" value="Glyco_hydro_65_N"/>
</dbReference>
<evidence type="ECO:0000259" key="5">
    <source>
        <dbReference type="Pfam" id="PF03633"/>
    </source>
</evidence>
<dbReference type="GO" id="GO:0030246">
    <property type="term" value="F:carbohydrate binding"/>
    <property type="evidence" value="ECO:0007669"/>
    <property type="project" value="InterPro"/>
</dbReference>
<dbReference type="PANTHER" id="PTHR11051">
    <property type="entry name" value="GLYCOSYL HYDROLASE-RELATED"/>
    <property type="match status" value="1"/>
</dbReference>
<dbReference type="Gene3D" id="1.50.10.10">
    <property type="match status" value="1"/>
</dbReference>
<dbReference type="InterPro" id="IPR005194">
    <property type="entry name" value="Glyco_hydro_65_C"/>
</dbReference>
<dbReference type="InterPro" id="IPR017045">
    <property type="entry name" value="Malt_Pase/Glycosyl_Hdrlase"/>
</dbReference>
<organism evidence="7 8">
    <name type="scientific">Exiguobacterium aurantiacum</name>
    <dbReference type="NCBI Taxonomy" id="33987"/>
    <lineage>
        <taxon>Bacteria</taxon>
        <taxon>Bacillati</taxon>
        <taxon>Bacillota</taxon>
        <taxon>Bacilli</taxon>
        <taxon>Bacillales</taxon>
        <taxon>Bacillales Family XII. Incertae Sedis</taxon>
        <taxon>Exiguobacterium</taxon>
    </lineage>
</organism>
<dbReference type="Pfam" id="PF03632">
    <property type="entry name" value="Glyco_hydro_65m"/>
    <property type="match status" value="1"/>
</dbReference>
<accession>A0A377FVL2</accession>
<keyword evidence="7" id="KW-0808">Transferase</keyword>
<dbReference type="GO" id="GO:0033831">
    <property type="term" value="F:kojibiose phosphorylase activity"/>
    <property type="evidence" value="ECO:0007669"/>
    <property type="project" value="UniProtKB-EC"/>
</dbReference>
<name>A0A377FVL2_9BACL</name>
<dbReference type="InterPro" id="IPR037018">
    <property type="entry name" value="GH65_N"/>
</dbReference>
<gene>
    <name evidence="7" type="primary">kojP</name>
    <name evidence="7" type="ORF">NCTC13163_02250</name>
</gene>
<evidence type="ECO:0000259" key="4">
    <source>
        <dbReference type="Pfam" id="PF03632"/>
    </source>
</evidence>
<protein>
    <submittedName>
        <fullName evidence="7">Kojibiose phosphorylase</fullName>
        <ecNumber evidence="7">2.4.1.230</ecNumber>
    </submittedName>
</protein>
<keyword evidence="7" id="KW-0328">Glycosyltransferase</keyword>
<dbReference type="SUPFAM" id="SSF48208">
    <property type="entry name" value="Six-hairpin glycosidases"/>
    <property type="match status" value="1"/>
</dbReference>
<dbReference type="PANTHER" id="PTHR11051:SF14">
    <property type="entry name" value="MALTOSE PHOSPHORYLASE"/>
    <property type="match status" value="1"/>
</dbReference>
<dbReference type="InterPro" id="IPR005195">
    <property type="entry name" value="Glyco_hydro_65_M"/>
</dbReference>
<dbReference type="SUPFAM" id="SSF74650">
    <property type="entry name" value="Galactose mutarotase-like"/>
    <property type="match status" value="1"/>
</dbReference>
<proteinExistence type="inferred from homology"/>
<evidence type="ECO:0000256" key="1">
    <source>
        <dbReference type="ARBA" id="ARBA00006768"/>
    </source>
</evidence>
<dbReference type="InterPro" id="IPR011013">
    <property type="entry name" value="Gal_mutarotase_sf_dom"/>
</dbReference>
<feature type="domain" description="Glycoside hydrolase family 65 central catalytic" evidence="4">
    <location>
        <begin position="316"/>
        <end position="682"/>
    </location>
</feature>
<evidence type="ECO:0000256" key="3">
    <source>
        <dbReference type="PIRSR" id="PIRSR036289-51"/>
    </source>
</evidence>
<dbReference type="EMBL" id="UGGP01000001">
    <property type="protein sequence ID" value="STO08872.1"/>
    <property type="molecule type" value="Genomic_DNA"/>
</dbReference>
<dbReference type="Gene3D" id="2.60.420.10">
    <property type="entry name" value="Maltose phosphorylase, domain 3"/>
    <property type="match status" value="1"/>
</dbReference>
<evidence type="ECO:0000313" key="7">
    <source>
        <dbReference type="EMBL" id="STO08872.1"/>
    </source>
</evidence>
<dbReference type="Proteomes" id="UP000254060">
    <property type="component" value="Unassembled WGS sequence"/>
</dbReference>
<dbReference type="EC" id="2.4.1.230" evidence="7"/>
<comment type="similarity">
    <text evidence="1">Belongs to the glycosyl hydrolase 65 family.</text>
</comment>
<dbReference type="RefSeq" id="WP_029335760.1">
    <property type="nucleotide sequence ID" value="NZ_UGGP01000001.1"/>
</dbReference>
<dbReference type="GO" id="GO:0004553">
    <property type="term" value="F:hydrolase activity, hydrolyzing O-glycosyl compounds"/>
    <property type="evidence" value="ECO:0007669"/>
    <property type="project" value="TreeGrafter"/>
</dbReference>
<dbReference type="GO" id="GO:0005975">
    <property type="term" value="P:carbohydrate metabolic process"/>
    <property type="evidence" value="ECO:0007669"/>
    <property type="project" value="InterPro"/>
</dbReference>
<dbReference type="InterPro" id="IPR012341">
    <property type="entry name" value="6hp_glycosidase-like_sf"/>
</dbReference>
<dbReference type="OrthoDB" id="9758855at2"/>
<dbReference type="InterPro" id="IPR008928">
    <property type="entry name" value="6-hairpin_glycosidase_sf"/>
</dbReference>